<dbReference type="RefSeq" id="XP_040750967.1">
    <property type="nucleotide sequence ID" value="XM_040896027.1"/>
</dbReference>
<evidence type="ECO:0000313" key="2">
    <source>
        <dbReference type="EMBL" id="PTU19575.1"/>
    </source>
</evidence>
<feature type="signal peptide" evidence="1">
    <location>
        <begin position="1"/>
        <end position="20"/>
    </location>
</feature>
<evidence type="ECO:0000256" key="1">
    <source>
        <dbReference type="SAM" id="SignalP"/>
    </source>
</evidence>
<protein>
    <submittedName>
        <fullName evidence="2">Uncharacterized protein</fullName>
    </submittedName>
</protein>
<feature type="chain" id="PRO_5015568647" evidence="1">
    <location>
        <begin position="21"/>
        <end position="239"/>
    </location>
</feature>
<sequence>MRFCLLASPSLLLEPFLALASLFATAQPDNRLNLALIRWTAAMQKLRELGISDPQNLHGILFLRICLATVQLLVFGISMQPIYRFTLSFIDPKDVDIWDDPGFAMNALCLAFVDTLECLVRRQVPVFRFPVNNYRGIDRAAGLCATQLPLWYDICALSAAVKHGGLPEPNNLERLKQQSESWRVSVPANFLEKFSAREVVLLMGHAKAHTNVRFGSFCTVSNINLTNPMSRFESCAGPF</sequence>
<comment type="caution">
    <text evidence="2">The sequence shown here is derived from an EMBL/GenBank/DDBJ whole genome shotgun (WGS) entry which is preliminary data.</text>
</comment>
<dbReference type="VEuPathDB" id="FungiDB:P175DRAFT_0494695"/>
<dbReference type="Proteomes" id="UP000244073">
    <property type="component" value="Unassembled WGS sequence"/>
</dbReference>
<dbReference type="EMBL" id="MSFN02000006">
    <property type="protein sequence ID" value="PTU19575.1"/>
    <property type="molecule type" value="Genomic_DNA"/>
</dbReference>
<evidence type="ECO:0000313" key="3">
    <source>
        <dbReference type="Proteomes" id="UP000244073"/>
    </source>
</evidence>
<reference evidence="2 3" key="1">
    <citation type="journal article" date="2018" name="Proc. Natl. Acad. Sci. U.S.A.">
        <title>Linking secondary metabolites to gene clusters through genome sequencing of six diverse Aspergillus species.</title>
        <authorList>
            <person name="Kaerboelling I."/>
            <person name="Vesth T.C."/>
            <person name="Frisvad J.C."/>
            <person name="Nybo J.L."/>
            <person name="Theobald S."/>
            <person name="Kuo A."/>
            <person name="Bowyer P."/>
            <person name="Matsuda Y."/>
            <person name="Mondo S."/>
            <person name="Lyhne E.K."/>
            <person name="Kogle M.E."/>
            <person name="Clum A."/>
            <person name="Lipzen A."/>
            <person name="Salamov A."/>
            <person name="Ngan C.Y."/>
            <person name="Daum C."/>
            <person name="Chiniquy J."/>
            <person name="Barry K."/>
            <person name="LaButti K."/>
            <person name="Haridas S."/>
            <person name="Simmons B.A."/>
            <person name="Magnuson J.K."/>
            <person name="Mortensen U.H."/>
            <person name="Larsen T.O."/>
            <person name="Grigoriev I.V."/>
            <person name="Baker S.E."/>
            <person name="Andersen M.R."/>
        </authorList>
    </citation>
    <scope>NUCLEOTIDE SEQUENCE [LARGE SCALE GENOMIC DNA]</scope>
    <source>
        <strain evidence="2 3">IBT 24754</strain>
    </source>
</reference>
<dbReference type="GeneID" id="63812909"/>
<name>A0A2T5LTH2_9EURO</name>
<proteinExistence type="predicted"/>
<organism evidence="2 3">
    <name type="scientific">Aspergillus ochraceoroseus IBT 24754</name>
    <dbReference type="NCBI Taxonomy" id="1392256"/>
    <lineage>
        <taxon>Eukaryota</taxon>
        <taxon>Fungi</taxon>
        <taxon>Dikarya</taxon>
        <taxon>Ascomycota</taxon>
        <taxon>Pezizomycotina</taxon>
        <taxon>Eurotiomycetes</taxon>
        <taxon>Eurotiomycetidae</taxon>
        <taxon>Eurotiales</taxon>
        <taxon>Aspergillaceae</taxon>
        <taxon>Aspergillus</taxon>
        <taxon>Aspergillus subgen. Nidulantes</taxon>
    </lineage>
</organism>
<dbReference type="OrthoDB" id="4137815at2759"/>
<keyword evidence="1" id="KW-0732">Signal</keyword>
<gene>
    <name evidence="2" type="ORF">P175DRAFT_0494695</name>
</gene>
<dbReference type="AlphaFoldDB" id="A0A2T5LTH2"/>
<accession>A0A2T5LTH2</accession>